<comment type="subunit">
    <text evidence="4 16">Homodimer.</text>
</comment>
<feature type="short sequence motif" description="'HIGH' region" evidence="16">
    <location>
        <begin position="10"/>
        <end position="20"/>
    </location>
</feature>
<evidence type="ECO:0000256" key="3">
    <source>
        <dbReference type="ARBA" id="ARBA00008258"/>
    </source>
</evidence>
<dbReference type="Gene3D" id="3.40.50.620">
    <property type="entry name" value="HUPs"/>
    <property type="match status" value="1"/>
</dbReference>
<feature type="binding site" evidence="16">
    <location>
        <position position="158"/>
    </location>
    <ligand>
        <name>Zn(2+)</name>
        <dbReference type="ChEBI" id="CHEBI:29105"/>
    </ligand>
</feature>
<gene>
    <name evidence="16 18" type="primary">metG</name>
    <name evidence="18" type="ORF">FJY68_03165</name>
</gene>
<keyword evidence="11 16" id="KW-0067">ATP-binding</keyword>
<comment type="cofactor">
    <cofactor evidence="16">
        <name>Zn(2+)</name>
        <dbReference type="ChEBI" id="CHEBI:29105"/>
    </cofactor>
    <text evidence="16">Binds 1 zinc ion per subunit.</text>
</comment>
<dbReference type="InterPro" id="IPR041872">
    <property type="entry name" value="Anticodon_Met"/>
</dbReference>
<evidence type="ECO:0000256" key="16">
    <source>
        <dbReference type="HAMAP-Rule" id="MF_00098"/>
    </source>
</evidence>
<dbReference type="InterPro" id="IPR023458">
    <property type="entry name" value="Met-tRNA_ligase_1"/>
</dbReference>
<keyword evidence="7 16" id="KW-0436">Ligase</keyword>
<evidence type="ECO:0000256" key="4">
    <source>
        <dbReference type="ARBA" id="ARBA00011738"/>
    </source>
</evidence>
<comment type="similarity">
    <text evidence="3 16">Belongs to the class-I aminoacyl-tRNA synthetase family. MetG type 1 subfamily.</text>
</comment>
<keyword evidence="13 16" id="KW-0648">Protein biosynthesis</keyword>
<dbReference type="FunFam" id="2.40.50.140:FF:000042">
    <property type="entry name" value="Methionine--tRNA ligase"/>
    <property type="match status" value="1"/>
</dbReference>
<keyword evidence="5 16" id="KW-0963">Cytoplasm</keyword>
<evidence type="ECO:0000256" key="14">
    <source>
        <dbReference type="ARBA" id="ARBA00023146"/>
    </source>
</evidence>
<evidence type="ECO:0000256" key="15">
    <source>
        <dbReference type="ARBA" id="ARBA00047364"/>
    </source>
</evidence>
<comment type="function">
    <text evidence="1 16">Is required not only for elongation of protein synthesis but also for the initiation of all mRNA translation through initiator tRNA(fMet) aminoacylation.</text>
</comment>
<evidence type="ECO:0000256" key="10">
    <source>
        <dbReference type="ARBA" id="ARBA00022833"/>
    </source>
</evidence>
<accession>A0A938BSR6</accession>
<feature type="short sequence motif" description="'KMSKS' region" evidence="16">
    <location>
        <begin position="331"/>
        <end position="335"/>
    </location>
</feature>
<dbReference type="EC" id="6.1.1.10" evidence="16"/>
<dbReference type="FunFam" id="2.20.28.20:FF:000001">
    <property type="entry name" value="Methionine--tRNA ligase"/>
    <property type="match status" value="1"/>
</dbReference>
<dbReference type="Gene3D" id="1.10.730.10">
    <property type="entry name" value="Isoleucyl-tRNA Synthetase, Domain 1"/>
    <property type="match status" value="1"/>
</dbReference>
<dbReference type="GO" id="GO:0004825">
    <property type="term" value="F:methionine-tRNA ligase activity"/>
    <property type="evidence" value="ECO:0007669"/>
    <property type="project" value="UniProtKB-UniRule"/>
</dbReference>
<evidence type="ECO:0000256" key="13">
    <source>
        <dbReference type="ARBA" id="ARBA00022917"/>
    </source>
</evidence>
<evidence type="ECO:0000313" key="18">
    <source>
        <dbReference type="EMBL" id="MBM3330837.1"/>
    </source>
</evidence>
<organism evidence="18 19">
    <name type="scientific">candidate division WOR-3 bacterium</name>
    <dbReference type="NCBI Taxonomy" id="2052148"/>
    <lineage>
        <taxon>Bacteria</taxon>
        <taxon>Bacteria division WOR-3</taxon>
    </lineage>
</organism>
<dbReference type="NCBIfam" id="TIGR00399">
    <property type="entry name" value="metG_C_term"/>
    <property type="match status" value="1"/>
</dbReference>
<dbReference type="EMBL" id="VGIR01000012">
    <property type="protein sequence ID" value="MBM3330837.1"/>
    <property type="molecule type" value="Genomic_DNA"/>
</dbReference>
<reference evidence="18" key="1">
    <citation type="submission" date="2019-03" db="EMBL/GenBank/DDBJ databases">
        <title>Lake Tanganyika Metagenome-Assembled Genomes (MAGs).</title>
        <authorList>
            <person name="Tran P."/>
        </authorList>
    </citation>
    <scope>NUCLEOTIDE SEQUENCE</scope>
    <source>
        <strain evidence="18">K_DeepCast_150m_m2_040</strain>
    </source>
</reference>
<dbReference type="InterPro" id="IPR033911">
    <property type="entry name" value="MetRS_core"/>
</dbReference>
<dbReference type="Proteomes" id="UP000779900">
    <property type="component" value="Unassembled WGS sequence"/>
</dbReference>
<feature type="binding site" evidence="16">
    <location>
        <position position="145"/>
    </location>
    <ligand>
        <name>Zn(2+)</name>
        <dbReference type="ChEBI" id="CHEBI:29105"/>
    </ligand>
</feature>
<dbReference type="Pfam" id="PF19303">
    <property type="entry name" value="Anticodon_3"/>
    <property type="match status" value="1"/>
</dbReference>
<evidence type="ECO:0000256" key="8">
    <source>
        <dbReference type="ARBA" id="ARBA00022723"/>
    </source>
</evidence>
<keyword evidence="6 16" id="KW-0820">tRNA-binding</keyword>
<feature type="binding site" evidence="16">
    <location>
        <position position="155"/>
    </location>
    <ligand>
        <name>Zn(2+)</name>
        <dbReference type="ChEBI" id="CHEBI:29105"/>
    </ligand>
</feature>
<dbReference type="InterPro" id="IPR014729">
    <property type="entry name" value="Rossmann-like_a/b/a_fold"/>
</dbReference>
<dbReference type="InterPro" id="IPR014758">
    <property type="entry name" value="Met-tRNA_synth"/>
</dbReference>
<feature type="domain" description="TRNA-binding" evidence="17">
    <location>
        <begin position="593"/>
        <end position="693"/>
    </location>
</feature>
<comment type="subcellular location">
    <subcellularLocation>
        <location evidence="2 16">Cytoplasm</location>
    </subcellularLocation>
</comment>
<dbReference type="PROSITE" id="PS50886">
    <property type="entry name" value="TRBD"/>
    <property type="match status" value="1"/>
</dbReference>
<dbReference type="Pfam" id="PF09334">
    <property type="entry name" value="tRNA-synt_1g"/>
    <property type="match status" value="1"/>
</dbReference>
<evidence type="ECO:0000256" key="9">
    <source>
        <dbReference type="ARBA" id="ARBA00022741"/>
    </source>
</evidence>
<dbReference type="SUPFAM" id="SSF52374">
    <property type="entry name" value="Nucleotidylyl transferase"/>
    <property type="match status" value="1"/>
</dbReference>
<keyword evidence="12 16" id="KW-0694">RNA-binding</keyword>
<comment type="caution">
    <text evidence="18">The sequence shown here is derived from an EMBL/GenBank/DDBJ whole genome shotgun (WGS) entry which is preliminary data.</text>
</comment>
<dbReference type="InterPro" id="IPR012340">
    <property type="entry name" value="NA-bd_OB-fold"/>
</dbReference>
<dbReference type="HAMAP" id="MF_00098">
    <property type="entry name" value="Met_tRNA_synth_type1"/>
    <property type="match status" value="1"/>
</dbReference>
<evidence type="ECO:0000259" key="17">
    <source>
        <dbReference type="PROSITE" id="PS50886"/>
    </source>
</evidence>
<dbReference type="CDD" id="cd07957">
    <property type="entry name" value="Anticodon_Ia_Met"/>
    <property type="match status" value="1"/>
</dbReference>
<dbReference type="GO" id="GO:0046872">
    <property type="term" value="F:metal ion binding"/>
    <property type="evidence" value="ECO:0007669"/>
    <property type="project" value="UniProtKB-KW"/>
</dbReference>
<dbReference type="PANTHER" id="PTHR45765">
    <property type="entry name" value="METHIONINE--TRNA LIGASE"/>
    <property type="match status" value="1"/>
</dbReference>
<dbReference type="SUPFAM" id="SSF47323">
    <property type="entry name" value="Anticodon-binding domain of a subclass of class I aminoacyl-tRNA synthetases"/>
    <property type="match status" value="1"/>
</dbReference>
<dbReference type="Pfam" id="PF01588">
    <property type="entry name" value="tRNA_bind"/>
    <property type="match status" value="1"/>
</dbReference>
<evidence type="ECO:0000256" key="12">
    <source>
        <dbReference type="ARBA" id="ARBA00022884"/>
    </source>
</evidence>
<dbReference type="GO" id="GO:0006431">
    <property type="term" value="P:methionyl-tRNA aminoacylation"/>
    <property type="evidence" value="ECO:0007669"/>
    <property type="project" value="UniProtKB-UniRule"/>
</dbReference>
<sequence length="693" mass="78350">MKILVTSALPYANGELHFGHLAGAYLPADIFVKYHRLKGSDVVYICGSDEHGVPITIAAQQACVSPQEIIDQYHPSIKRSFEEFGMEFDNYSRTSLPIHHKTAQEFFLNVYRKGLLQPKTTRQLYCPKDRMFLADRYVEGTCPNCKSEEARGDQCEACGRWIEPFDLVNPRCKTCGTTPEIRETTHWFFALSKYQERLKEWVASKPDMKPNVKRFCEGWFERGLQDRAVTRDLTWGVKVPLPEGQEKVMYVWFDAPIGYISSTKEWAERIGRPDRWKDYWHDPDTKLVHFIGKDNIVFHAIVWPAMLMAHEGLVLPKDIPANEFLNLEGAKLSTSRNWAVWLPDYLKQFPADPLRYALAVNLPENRDVDFTWRDFHARNNNELADVLGNFVNRVAVFIKKNYGGRVPEACPDDEQSLEVLAAIAEAPGKLGRMIEAYEMKDAAREVMTLPALGNRYFDYEAPWKTFKSDRAKCDRTMNVCMRLVSSLEVLLYPFLPFTSRKMAKLLWGHDRVQSPESRIQRPERRWDDAAKPALPSELGPAEILFNKIEDSAIAVQVEKLQATSHKPQAGAEIPKSQVQSPKSEARTVITYDDFKKLELRVAKIVSVEPVPGATKLLKLQVDLGSEQRQIVAGIALAYKPEELVGRSIVVVANLAPAVIRGVESNGMLLAATGPAGLAIVTPERETAPGSTVS</sequence>
<dbReference type="InterPro" id="IPR009080">
    <property type="entry name" value="tRNAsynth_Ia_anticodon-bd"/>
</dbReference>
<keyword evidence="8 16" id="KW-0479">Metal-binding</keyword>
<feature type="binding site" evidence="16">
    <location>
        <position position="334"/>
    </location>
    <ligand>
        <name>ATP</name>
        <dbReference type="ChEBI" id="CHEBI:30616"/>
    </ligand>
</feature>
<proteinExistence type="inferred from homology"/>
<dbReference type="GO" id="GO:0005524">
    <property type="term" value="F:ATP binding"/>
    <property type="evidence" value="ECO:0007669"/>
    <property type="project" value="UniProtKB-UniRule"/>
</dbReference>
<keyword evidence="9 16" id="KW-0547">Nucleotide-binding</keyword>
<feature type="binding site" evidence="16">
    <location>
        <position position="142"/>
    </location>
    <ligand>
        <name>Zn(2+)</name>
        <dbReference type="ChEBI" id="CHEBI:29105"/>
    </ligand>
</feature>
<dbReference type="GO" id="GO:0000049">
    <property type="term" value="F:tRNA binding"/>
    <property type="evidence" value="ECO:0007669"/>
    <property type="project" value="UniProtKB-UniRule"/>
</dbReference>
<evidence type="ECO:0000256" key="6">
    <source>
        <dbReference type="ARBA" id="ARBA00022555"/>
    </source>
</evidence>
<dbReference type="CDD" id="cd02800">
    <property type="entry name" value="tRNA_bind_EcMetRS_like"/>
    <property type="match status" value="1"/>
</dbReference>
<evidence type="ECO:0000256" key="1">
    <source>
        <dbReference type="ARBA" id="ARBA00003314"/>
    </source>
</evidence>
<dbReference type="InterPro" id="IPR029038">
    <property type="entry name" value="MetRS_Zn"/>
</dbReference>
<evidence type="ECO:0000256" key="7">
    <source>
        <dbReference type="ARBA" id="ARBA00022598"/>
    </source>
</evidence>
<dbReference type="InterPro" id="IPR004495">
    <property type="entry name" value="Met-tRNA-synth_bsu_C"/>
</dbReference>
<keyword evidence="10 16" id="KW-0862">Zinc</keyword>
<evidence type="ECO:0000313" key="19">
    <source>
        <dbReference type="Proteomes" id="UP000779900"/>
    </source>
</evidence>
<dbReference type="InterPro" id="IPR002547">
    <property type="entry name" value="tRNA-bd_dom"/>
</dbReference>
<keyword evidence="14 16" id="KW-0030">Aminoacyl-tRNA synthetase</keyword>
<dbReference type="SUPFAM" id="SSF50249">
    <property type="entry name" value="Nucleic acid-binding proteins"/>
    <property type="match status" value="1"/>
</dbReference>
<dbReference type="Gene3D" id="2.20.28.20">
    <property type="entry name" value="Methionyl-tRNA synthetase, Zn-domain"/>
    <property type="match status" value="1"/>
</dbReference>
<dbReference type="NCBIfam" id="TIGR00398">
    <property type="entry name" value="metG"/>
    <property type="match status" value="1"/>
</dbReference>
<comment type="catalytic activity">
    <reaction evidence="15 16">
        <text>tRNA(Met) + L-methionine + ATP = L-methionyl-tRNA(Met) + AMP + diphosphate</text>
        <dbReference type="Rhea" id="RHEA:13481"/>
        <dbReference type="Rhea" id="RHEA-COMP:9667"/>
        <dbReference type="Rhea" id="RHEA-COMP:9698"/>
        <dbReference type="ChEBI" id="CHEBI:30616"/>
        <dbReference type="ChEBI" id="CHEBI:33019"/>
        <dbReference type="ChEBI" id="CHEBI:57844"/>
        <dbReference type="ChEBI" id="CHEBI:78442"/>
        <dbReference type="ChEBI" id="CHEBI:78530"/>
        <dbReference type="ChEBI" id="CHEBI:456215"/>
        <dbReference type="EC" id="6.1.1.10"/>
    </reaction>
</comment>
<dbReference type="InterPro" id="IPR015413">
    <property type="entry name" value="Methionyl/Leucyl_tRNA_Synth"/>
</dbReference>
<dbReference type="GO" id="GO:0005829">
    <property type="term" value="C:cytosol"/>
    <property type="evidence" value="ECO:0007669"/>
    <property type="project" value="TreeGrafter"/>
</dbReference>
<name>A0A938BSR6_UNCW3</name>
<dbReference type="AlphaFoldDB" id="A0A938BSR6"/>
<dbReference type="SUPFAM" id="SSF57770">
    <property type="entry name" value="Methionyl-tRNA synthetase (MetRS), Zn-domain"/>
    <property type="match status" value="1"/>
</dbReference>
<evidence type="ECO:0000256" key="2">
    <source>
        <dbReference type="ARBA" id="ARBA00004496"/>
    </source>
</evidence>
<dbReference type="PRINTS" id="PR01041">
    <property type="entry name" value="TRNASYNTHMET"/>
</dbReference>
<protein>
    <recommendedName>
        <fullName evidence="16">Methionine--tRNA ligase</fullName>
        <ecNumber evidence="16">6.1.1.10</ecNumber>
    </recommendedName>
    <alternativeName>
        <fullName evidence="16">Methionyl-tRNA synthetase</fullName>
        <shortName evidence="16">MetRS</shortName>
    </alternativeName>
</protein>
<dbReference type="Gene3D" id="2.40.50.140">
    <property type="entry name" value="Nucleic acid-binding proteins"/>
    <property type="match status" value="1"/>
</dbReference>
<dbReference type="CDD" id="cd00814">
    <property type="entry name" value="MetRS_core"/>
    <property type="match status" value="1"/>
</dbReference>
<dbReference type="PANTHER" id="PTHR45765:SF1">
    <property type="entry name" value="METHIONINE--TRNA LIGASE, CYTOPLASMIC"/>
    <property type="match status" value="1"/>
</dbReference>
<dbReference type="NCBIfam" id="NF001100">
    <property type="entry name" value="PRK00133.1"/>
    <property type="match status" value="1"/>
</dbReference>
<evidence type="ECO:0000256" key="5">
    <source>
        <dbReference type="ARBA" id="ARBA00022490"/>
    </source>
</evidence>
<evidence type="ECO:0000256" key="11">
    <source>
        <dbReference type="ARBA" id="ARBA00022840"/>
    </source>
</evidence>